<gene>
    <name evidence="1" type="ORF">OSB04_004690</name>
</gene>
<dbReference type="AlphaFoldDB" id="A0AA38TEK5"/>
<keyword evidence="2" id="KW-1185">Reference proteome</keyword>
<accession>A0AA38TEK5</accession>
<dbReference type="Proteomes" id="UP001172457">
    <property type="component" value="Chromosome 2"/>
</dbReference>
<dbReference type="EMBL" id="JARYMX010000002">
    <property type="protein sequence ID" value="KAJ9559530.1"/>
    <property type="molecule type" value="Genomic_DNA"/>
</dbReference>
<comment type="caution">
    <text evidence="1">The sequence shown here is derived from an EMBL/GenBank/DDBJ whole genome shotgun (WGS) entry which is preliminary data.</text>
</comment>
<evidence type="ECO:0000313" key="1">
    <source>
        <dbReference type="EMBL" id="KAJ9559530.1"/>
    </source>
</evidence>
<proteinExistence type="predicted"/>
<name>A0AA38TEK5_9ASTR</name>
<protein>
    <submittedName>
        <fullName evidence="1">Uncharacterized protein</fullName>
    </submittedName>
</protein>
<evidence type="ECO:0000313" key="2">
    <source>
        <dbReference type="Proteomes" id="UP001172457"/>
    </source>
</evidence>
<reference evidence="1" key="1">
    <citation type="submission" date="2023-03" db="EMBL/GenBank/DDBJ databases">
        <title>Chromosome-scale reference genome and RAD-based genetic map of yellow starthistle (Centaurea solstitialis) reveal putative structural variation and QTLs associated with invader traits.</title>
        <authorList>
            <person name="Reatini B."/>
            <person name="Cang F.A."/>
            <person name="Jiang Q."/>
            <person name="Mckibben M.T.W."/>
            <person name="Barker M.S."/>
            <person name="Rieseberg L.H."/>
            <person name="Dlugosch K.M."/>
        </authorList>
    </citation>
    <scope>NUCLEOTIDE SEQUENCE</scope>
    <source>
        <strain evidence="1">CAN-66</strain>
        <tissue evidence="1">Leaf</tissue>
    </source>
</reference>
<sequence>MQYNKGNTTKFKRSTSILKMIGVSSAIMLLAASPAPMIYPCEVQTIDTYIHACCVWYVGQDRTGWDKTVCPTFGAAWDRTGIHCPTFGATWTRQKLGQVVAAAATGSHYRPPSPCLPLQQPPPPLQQPPPPPLHLYNCL</sequence>
<organism evidence="1 2">
    <name type="scientific">Centaurea solstitialis</name>
    <name type="common">yellow star-thistle</name>
    <dbReference type="NCBI Taxonomy" id="347529"/>
    <lineage>
        <taxon>Eukaryota</taxon>
        <taxon>Viridiplantae</taxon>
        <taxon>Streptophyta</taxon>
        <taxon>Embryophyta</taxon>
        <taxon>Tracheophyta</taxon>
        <taxon>Spermatophyta</taxon>
        <taxon>Magnoliopsida</taxon>
        <taxon>eudicotyledons</taxon>
        <taxon>Gunneridae</taxon>
        <taxon>Pentapetalae</taxon>
        <taxon>asterids</taxon>
        <taxon>campanulids</taxon>
        <taxon>Asterales</taxon>
        <taxon>Asteraceae</taxon>
        <taxon>Carduoideae</taxon>
        <taxon>Cardueae</taxon>
        <taxon>Centaureinae</taxon>
        <taxon>Centaurea</taxon>
    </lineage>
</organism>